<dbReference type="EMBL" id="AP012338">
    <property type="protein sequence ID" value="BAM04475.1"/>
    <property type="molecule type" value="Genomic_DNA"/>
</dbReference>
<dbReference type="AlphaFoldDB" id="I0IGT7"/>
<dbReference type="KEGG" id="phm:PSMK_27210"/>
<dbReference type="KEGG" id="phm:PSMK_23160"/>
<proteinExistence type="predicted"/>
<dbReference type="STRING" id="1142394.PSMK_22660"/>
<gene>
    <name evidence="1" type="ordered locus">PSMK_22660</name>
    <name evidence="2" type="ordered locus">PSMK_23160</name>
    <name evidence="3" type="ordered locus">PSMK_27210</name>
</gene>
<reference evidence="2 4" key="1">
    <citation type="submission" date="2012-02" db="EMBL/GenBank/DDBJ databases">
        <title>Complete genome sequence of Phycisphaera mikurensis NBRC 102666.</title>
        <authorList>
            <person name="Ankai A."/>
            <person name="Hosoyama A."/>
            <person name="Terui Y."/>
            <person name="Sekine M."/>
            <person name="Fukai R."/>
            <person name="Kato Y."/>
            <person name="Nakamura S."/>
            <person name="Yamada-Narita S."/>
            <person name="Kawakoshi A."/>
            <person name="Fukunaga Y."/>
            <person name="Yamazaki S."/>
            <person name="Fujita N."/>
        </authorList>
    </citation>
    <scope>NUCLEOTIDE SEQUENCE [LARGE SCALE GENOMIC DNA]</scope>
    <source>
        <strain evidence="2">NBRC 102666</strain>
        <strain evidence="4">NBRC 102666 / KCTC 22515 / FYK2301M01</strain>
    </source>
</reference>
<dbReference type="RefSeq" id="WP_014437642.1">
    <property type="nucleotide sequence ID" value="NC_017080.1"/>
</dbReference>
<evidence type="ECO:0000313" key="4">
    <source>
        <dbReference type="Proteomes" id="UP000007881"/>
    </source>
</evidence>
<dbReference type="KEGG" id="phm:PSMK_22660"/>
<dbReference type="EMBL" id="AP012338">
    <property type="protein sequence ID" value="BAM04880.1"/>
    <property type="molecule type" value="Genomic_DNA"/>
</dbReference>
<dbReference type="eggNOG" id="COG3415">
    <property type="taxonomic scope" value="Bacteria"/>
</dbReference>
<dbReference type="Pfam" id="PF13565">
    <property type="entry name" value="HTH_32"/>
    <property type="match status" value="1"/>
</dbReference>
<name>I0IGT7_PHYMF</name>
<accession>I0IGT7</accession>
<dbReference type="Proteomes" id="UP000007881">
    <property type="component" value="Chromosome"/>
</dbReference>
<dbReference type="EMBL" id="AP012338">
    <property type="protein sequence ID" value="BAM04425.1"/>
    <property type="molecule type" value="Genomic_DNA"/>
</dbReference>
<dbReference type="HOGENOM" id="CLU_041125_5_1_0"/>
<evidence type="ECO:0000313" key="2">
    <source>
        <dbReference type="EMBL" id="BAM04475.1"/>
    </source>
</evidence>
<evidence type="ECO:0000313" key="1">
    <source>
        <dbReference type="EMBL" id="BAM04425.1"/>
    </source>
</evidence>
<keyword evidence="4" id="KW-1185">Reference proteome</keyword>
<evidence type="ECO:0000313" key="3">
    <source>
        <dbReference type="EMBL" id="BAM04880.1"/>
    </source>
</evidence>
<protein>
    <submittedName>
        <fullName evidence="2">Putative transposase for insertion sequence element</fullName>
    </submittedName>
</protein>
<organism evidence="2 4">
    <name type="scientific">Phycisphaera mikurensis (strain NBRC 102666 / KCTC 22515 / FYK2301M01)</name>
    <dbReference type="NCBI Taxonomy" id="1142394"/>
    <lineage>
        <taxon>Bacteria</taxon>
        <taxon>Pseudomonadati</taxon>
        <taxon>Planctomycetota</taxon>
        <taxon>Phycisphaerae</taxon>
        <taxon>Phycisphaerales</taxon>
        <taxon>Phycisphaeraceae</taxon>
        <taxon>Phycisphaera</taxon>
    </lineage>
</organism>
<dbReference type="InterPro" id="IPR009057">
    <property type="entry name" value="Homeodomain-like_sf"/>
</dbReference>
<sequence>MAAKLKNRKLYHVHLTDDEREQLTTLVRSGRVAGWKIQRAQALLKCDESPGAPAWTDEQIAEAFDAGVRTVEGWRKKAVEEGPLSLLERKPQDRAMQRKLDGVGEAQLVTIACSDPPEGHDRWSLRLLAGRLVELKVVDSISREAVRCALQKTV</sequence>
<dbReference type="SUPFAM" id="SSF46689">
    <property type="entry name" value="Homeodomain-like"/>
    <property type="match status" value="1"/>
</dbReference>